<organism evidence="2 3">
    <name type="scientific">Kribbella deserti</name>
    <dbReference type="NCBI Taxonomy" id="1926257"/>
    <lineage>
        <taxon>Bacteria</taxon>
        <taxon>Bacillati</taxon>
        <taxon>Actinomycetota</taxon>
        <taxon>Actinomycetes</taxon>
        <taxon>Propionibacteriales</taxon>
        <taxon>Kribbellaceae</taxon>
        <taxon>Kribbella</taxon>
    </lineage>
</organism>
<proteinExistence type="predicted"/>
<dbReference type="Pfam" id="PF02620">
    <property type="entry name" value="YceD"/>
    <property type="match status" value="1"/>
</dbReference>
<dbReference type="PANTHER" id="PTHR34374">
    <property type="entry name" value="LARGE RIBOSOMAL RNA SUBUNIT ACCUMULATION PROTEIN YCED HOMOLOG 1, CHLOROPLASTIC"/>
    <property type="match status" value="1"/>
</dbReference>
<evidence type="ECO:0000313" key="2">
    <source>
        <dbReference type="EMBL" id="MFC0628444.1"/>
    </source>
</evidence>
<protein>
    <submittedName>
        <fullName evidence="2">DUF177 domain-containing protein</fullName>
    </submittedName>
</protein>
<dbReference type="Proteomes" id="UP001589890">
    <property type="component" value="Unassembled WGS sequence"/>
</dbReference>
<accession>A0ABV6QUY8</accession>
<reference evidence="2 3" key="1">
    <citation type="submission" date="2024-09" db="EMBL/GenBank/DDBJ databases">
        <authorList>
            <person name="Sun Q."/>
            <person name="Mori K."/>
        </authorList>
    </citation>
    <scope>NUCLEOTIDE SEQUENCE [LARGE SCALE GENOMIC DNA]</scope>
    <source>
        <strain evidence="2 3">CGMCC 1.15906</strain>
    </source>
</reference>
<keyword evidence="3" id="KW-1185">Reference proteome</keyword>
<comment type="caution">
    <text evidence="2">The sequence shown here is derived from an EMBL/GenBank/DDBJ whole genome shotgun (WGS) entry which is preliminary data.</text>
</comment>
<evidence type="ECO:0000313" key="3">
    <source>
        <dbReference type="Proteomes" id="UP001589890"/>
    </source>
</evidence>
<sequence length="191" mass="20595">MLDTHELSRRAGSQREVSFVAAAPADLGIDVIGVPEGDPIQFDLRLEAVVEGVLVTGSAVGRLVGECARCLIDIEDEFLADVQELYVYPGSEAEPDEASRMEGDLIDLEPALRDQVVLALPFQPLCTDDCPGLCPECGVRLAEEPEHRHEDGVDPRWSALAGLVSPQDQQDQDNSVSQPAGSRDSGRTEES</sequence>
<dbReference type="RefSeq" id="WP_380054737.1">
    <property type="nucleotide sequence ID" value="NZ_JBHLTC010000039.1"/>
</dbReference>
<gene>
    <name evidence="2" type="ORF">ACFFGN_30515</name>
</gene>
<name>A0ABV6QUY8_9ACTN</name>
<dbReference type="InterPro" id="IPR003772">
    <property type="entry name" value="YceD"/>
</dbReference>
<feature type="region of interest" description="Disordered" evidence="1">
    <location>
        <begin position="148"/>
        <end position="191"/>
    </location>
</feature>
<evidence type="ECO:0000256" key="1">
    <source>
        <dbReference type="SAM" id="MobiDB-lite"/>
    </source>
</evidence>
<dbReference type="PANTHER" id="PTHR34374:SF1">
    <property type="entry name" value="LARGE RIBOSOMAL RNA SUBUNIT ACCUMULATION PROTEIN YCED HOMOLOG 1, CHLOROPLASTIC"/>
    <property type="match status" value="1"/>
</dbReference>
<dbReference type="EMBL" id="JBHLTC010000039">
    <property type="protein sequence ID" value="MFC0628444.1"/>
    <property type="molecule type" value="Genomic_DNA"/>
</dbReference>